<dbReference type="InterPro" id="IPR011333">
    <property type="entry name" value="SKP1/BTB/POZ_sf"/>
</dbReference>
<dbReference type="Pfam" id="PF24570">
    <property type="entry name" value="BACK_BPM_SPOP"/>
    <property type="match status" value="1"/>
</dbReference>
<evidence type="ECO:0000259" key="3">
    <source>
        <dbReference type="PROSITE" id="PS50097"/>
    </source>
</evidence>
<comment type="caution">
    <text evidence="5">The sequence shown here is derived from an EMBL/GenBank/DDBJ whole genome shotgun (WGS) entry which is preliminary data.</text>
</comment>
<dbReference type="PROSITE" id="PS50144">
    <property type="entry name" value="MATH"/>
    <property type="match status" value="1"/>
</dbReference>
<dbReference type="InterPro" id="IPR002083">
    <property type="entry name" value="MATH/TRAF_dom"/>
</dbReference>
<name>A0A5J9SF50_9POAL</name>
<dbReference type="AlphaFoldDB" id="A0A5J9SF50"/>
<dbReference type="Pfam" id="PF00651">
    <property type="entry name" value="BTB"/>
    <property type="match status" value="1"/>
</dbReference>
<evidence type="ECO:0000313" key="6">
    <source>
        <dbReference type="Proteomes" id="UP000324897"/>
    </source>
</evidence>
<dbReference type="Proteomes" id="UP000324897">
    <property type="component" value="Unassembled WGS sequence"/>
</dbReference>
<dbReference type="SUPFAM" id="SSF54695">
    <property type="entry name" value="POZ domain"/>
    <property type="match status" value="1"/>
</dbReference>
<organism evidence="5 6">
    <name type="scientific">Eragrostis curvula</name>
    <name type="common">weeping love grass</name>
    <dbReference type="NCBI Taxonomy" id="38414"/>
    <lineage>
        <taxon>Eukaryota</taxon>
        <taxon>Viridiplantae</taxon>
        <taxon>Streptophyta</taxon>
        <taxon>Embryophyta</taxon>
        <taxon>Tracheophyta</taxon>
        <taxon>Spermatophyta</taxon>
        <taxon>Magnoliopsida</taxon>
        <taxon>Liliopsida</taxon>
        <taxon>Poales</taxon>
        <taxon>Poaceae</taxon>
        <taxon>PACMAD clade</taxon>
        <taxon>Chloridoideae</taxon>
        <taxon>Eragrostideae</taxon>
        <taxon>Eragrostidinae</taxon>
        <taxon>Eragrostis</taxon>
    </lineage>
</organism>
<dbReference type="OrthoDB" id="680218at2759"/>
<dbReference type="Gene3D" id="3.30.710.10">
    <property type="entry name" value="Potassium Channel Kv1.1, Chain A"/>
    <property type="match status" value="1"/>
</dbReference>
<evidence type="ECO:0000256" key="2">
    <source>
        <dbReference type="ARBA" id="ARBA00010846"/>
    </source>
</evidence>
<dbReference type="PANTHER" id="PTHR26379">
    <property type="entry name" value="BTB/POZ AND MATH DOMAIN-CONTAINING PROTEIN 1"/>
    <property type="match status" value="1"/>
</dbReference>
<comment type="similarity">
    <text evidence="2">Belongs to the Tdpoz family.</text>
</comment>
<dbReference type="PROSITE" id="PS50097">
    <property type="entry name" value="BTB"/>
    <property type="match status" value="1"/>
</dbReference>
<dbReference type="SUPFAM" id="SSF49599">
    <property type="entry name" value="TRAF domain-like"/>
    <property type="match status" value="1"/>
</dbReference>
<reference evidence="5 6" key="1">
    <citation type="journal article" date="2019" name="Sci. Rep.">
        <title>A high-quality genome of Eragrostis curvula grass provides insights into Poaceae evolution and supports new strategies to enhance forage quality.</title>
        <authorList>
            <person name="Carballo J."/>
            <person name="Santos B.A.C.M."/>
            <person name="Zappacosta D."/>
            <person name="Garbus I."/>
            <person name="Selva J.P."/>
            <person name="Gallo C.A."/>
            <person name="Diaz A."/>
            <person name="Albertini E."/>
            <person name="Caccamo M."/>
            <person name="Echenique V."/>
        </authorList>
    </citation>
    <scope>NUCLEOTIDE SEQUENCE [LARGE SCALE GENOMIC DNA]</scope>
    <source>
        <strain evidence="6">cv. Victoria</strain>
        <tissue evidence="5">Leaf</tissue>
    </source>
</reference>
<dbReference type="InterPro" id="IPR056423">
    <property type="entry name" value="BACK_BPM_SPOP"/>
</dbReference>
<dbReference type="GO" id="GO:0016567">
    <property type="term" value="P:protein ubiquitination"/>
    <property type="evidence" value="ECO:0007669"/>
    <property type="project" value="InterPro"/>
</dbReference>
<protein>
    <recommendedName>
        <fullName evidence="7">BTB domain-containing protein</fullName>
    </recommendedName>
</protein>
<dbReference type="InterPro" id="IPR045005">
    <property type="entry name" value="BPM1-6"/>
</dbReference>
<dbReference type="Gene3D" id="2.60.210.10">
    <property type="entry name" value="Apoptosis, Tumor Necrosis Factor Receptor Associated Protein 2, Chain A"/>
    <property type="match status" value="1"/>
</dbReference>
<feature type="non-terminal residue" evidence="5">
    <location>
        <position position="1"/>
    </location>
</feature>
<dbReference type="PANTHER" id="PTHR26379:SF422">
    <property type="entry name" value="BTB DOMAIN-CONTAINING PROTEIN"/>
    <property type="match status" value="1"/>
</dbReference>
<feature type="domain" description="BTB" evidence="3">
    <location>
        <begin position="179"/>
        <end position="240"/>
    </location>
</feature>
<feature type="domain" description="MATH" evidence="4">
    <location>
        <begin position="16"/>
        <end position="146"/>
    </location>
</feature>
<dbReference type="InterPro" id="IPR000210">
    <property type="entry name" value="BTB/POZ_dom"/>
</dbReference>
<evidence type="ECO:0008006" key="7">
    <source>
        <dbReference type="Google" id="ProtNLM"/>
    </source>
</evidence>
<gene>
    <name evidence="5" type="ORF">EJB05_56813</name>
</gene>
<accession>A0A5J9SF50</accession>
<dbReference type="Gramene" id="TVT97887">
    <property type="protein sequence ID" value="TVT97887"/>
    <property type="gene ID" value="EJB05_56813"/>
</dbReference>
<proteinExistence type="inferred from homology"/>
<dbReference type="EMBL" id="RWGY01000923">
    <property type="protein sequence ID" value="TVT97887.1"/>
    <property type="molecule type" value="Genomic_DNA"/>
</dbReference>
<dbReference type="Gene3D" id="1.25.40.420">
    <property type="match status" value="1"/>
</dbReference>
<dbReference type="InterPro" id="IPR008974">
    <property type="entry name" value="TRAF-like"/>
</dbReference>
<dbReference type="SMART" id="SM00225">
    <property type="entry name" value="BTB"/>
    <property type="match status" value="1"/>
</dbReference>
<evidence type="ECO:0000313" key="5">
    <source>
        <dbReference type="EMBL" id="TVT97887.1"/>
    </source>
</evidence>
<comment type="pathway">
    <text evidence="1">Protein modification; protein ubiquitination.</text>
</comment>
<evidence type="ECO:0000256" key="1">
    <source>
        <dbReference type="ARBA" id="ARBA00004906"/>
    </source>
</evidence>
<dbReference type="Pfam" id="PF22486">
    <property type="entry name" value="MATH_2"/>
    <property type="match status" value="1"/>
</dbReference>
<dbReference type="CDD" id="cd00121">
    <property type="entry name" value="MATH"/>
    <property type="match status" value="1"/>
</dbReference>
<sequence>MATTHYGSASAIVGETVHRLFHINCYSRTKEAPPSRLFLSHSFKVGDCSWRICLCRPVDDLSSSAGYISIFLGLDDDVAEPVKARAAFSLLDWAGNPVPDHTLWCTDLHEYSAAGVGYGFDNFIRREFLEESGHLVDDCFAIGCDVTVLRRRCMEDIVIVPPSNLHLHFGDLLESGVGADVTFQVAGETFSAHRCVLTARSPVFKAELLGKVCVRIDDMDPRAFEKLLHFVYTDSLPKMTKEEEFEMATHLLAAADWYEMHRLKLICAETLREYIDLNTVVNLVVLAERHGCYRLKKDCIDYLRYPPTLNVVMAFGGFEHVTQYSPALLRELWDVWFEDEPLQDDLALSL</sequence>
<keyword evidence="6" id="KW-1185">Reference proteome</keyword>
<evidence type="ECO:0000259" key="4">
    <source>
        <dbReference type="PROSITE" id="PS50144"/>
    </source>
</evidence>